<accession>A0A2T9ZBB9</accession>
<dbReference type="InterPro" id="IPR044492">
    <property type="entry name" value="P_typ_ATPase_HD_dom"/>
</dbReference>
<dbReference type="EMBL" id="MBFS01000751">
    <property type="protein sequence ID" value="PVV01855.1"/>
    <property type="molecule type" value="Genomic_DNA"/>
</dbReference>
<dbReference type="SUPFAM" id="SSF81665">
    <property type="entry name" value="Calcium ATPase, transmembrane domain M"/>
    <property type="match status" value="1"/>
</dbReference>
<dbReference type="PRINTS" id="PR00119">
    <property type="entry name" value="CATATPASE"/>
</dbReference>
<evidence type="ECO:0000256" key="3">
    <source>
        <dbReference type="ARBA" id="ARBA00022692"/>
    </source>
</evidence>
<dbReference type="Proteomes" id="UP000245609">
    <property type="component" value="Unassembled WGS sequence"/>
</dbReference>
<dbReference type="Gene3D" id="3.40.1110.10">
    <property type="entry name" value="Calcium-transporting ATPase, cytoplasmic domain N"/>
    <property type="match status" value="1"/>
</dbReference>
<dbReference type="InterPro" id="IPR023298">
    <property type="entry name" value="ATPase_P-typ_TM_dom_sf"/>
</dbReference>
<dbReference type="STRING" id="133381.A0A2T9ZBB9"/>
<name>A0A2T9ZBB9_9FUNG</name>
<feature type="transmembrane region" description="Helical" evidence="11">
    <location>
        <begin position="1457"/>
        <end position="1485"/>
    </location>
</feature>
<feature type="transmembrane region" description="Helical" evidence="11">
    <location>
        <begin position="1384"/>
        <end position="1405"/>
    </location>
</feature>
<evidence type="ECO:0000256" key="7">
    <source>
        <dbReference type="ARBA" id="ARBA00022842"/>
    </source>
</evidence>
<dbReference type="NCBIfam" id="TIGR01494">
    <property type="entry name" value="ATPase_P-type"/>
    <property type="match status" value="1"/>
</dbReference>
<evidence type="ECO:0000256" key="2">
    <source>
        <dbReference type="ARBA" id="ARBA00006000"/>
    </source>
</evidence>
<keyword evidence="15" id="KW-1185">Reference proteome</keyword>
<evidence type="ECO:0000256" key="10">
    <source>
        <dbReference type="ARBA" id="ARBA00023136"/>
    </source>
</evidence>
<dbReference type="PANTHER" id="PTHR45630">
    <property type="entry name" value="CATION-TRANSPORTING ATPASE-RELATED"/>
    <property type="match status" value="1"/>
</dbReference>
<dbReference type="SUPFAM" id="SSF81660">
    <property type="entry name" value="Metal cation-transporting ATPase, ATP-binding domain N"/>
    <property type="match status" value="1"/>
</dbReference>
<feature type="transmembrane region" description="Helical" evidence="11">
    <location>
        <begin position="294"/>
        <end position="315"/>
    </location>
</feature>
<keyword evidence="5" id="KW-0547">Nucleotide-binding</keyword>
<dbReference type="GO" id="GO:0016887">
    <property type="term" value="F:ATP hydrolysis activity"/>
    <property type="evidence" value="ECO:0007669"/>
    <property type="project" value="InterPro"/>
</dbReference>
<dbReference type="SFLD" id="SFLDS00003">
    <property type="entry name" value="Haloacid_Dehalogenase"/>
    <property type="match status" value="1"/>
</dbReference>
<evidence type="ECO:0000256" key="4">
    <source>
        <dbReference type="ARBA" id="ARBA00022723"/>
    </source>
</evidence>
<feature type="transmembrane region" description="Helical" evidence="11">
    <location>
        <begin position="249"/>
        <end position="274"/>
    </location>
</feature>
<comment type="subcellular location">
    <subcellularLocation>
        <location evidence="1">Membrane</location>
        <topology evidence="1">Multi-pass membrane protein</topology>
    </subcellularLocation>
</comment>
<dbReference type="InterPro" id="IPR008250">
    <property type="entry name" value="ATPase_P-typ_transduc_dom_A_sf"/>
</dbReference>
<keyword evidence="9 11" id="KW-1133">Transmembrane helix</keyword>
<dbReference type="Gene3D" id="1.20.1110.10">
    <property type="entry name" value="Calcium-transporting ATPase, transmembrane domain"/>
    <property type="match status" value="1"/>
</dbReference>
<reference evidence="14 15" key="1">
    <citation type="journal article" date="2018" name="MBio">
        <title>Comparative Genomics Reveals the Core Gene Toolbox for the Fungus-Insect Symbiosis.</title>
        <authorList>
            <person name="Wang Y."/>
            <person name="Stata M."/>
            <person name="Wang W."/>
            <person name="Stajich J.E."/>
            <person name="White M.M."/>
            <person name="Moncalvo J.M."/>
        </authorList>
    </citation>
    <scope>NUCLEOTIDE SEQUENCE [LARGE SCALE GENOMIC DNA]</scope>
    <source>
        <strain evidence="14 15">SC-DP-2</strain>
    </source>
</reference>
<feature type="signal peptide" evidence="12">
    <location>
        <begin position="1"/>
        <end position="24"/>
    </location>
</feature>
<dbReference type="InterPro" id="IPR059000">
    <property type="entry name" value="ATPase_P-type_domA"/>
</dbReference>
<keyword evidence="3 11" id="KW-0812">Transmembrane</keyword>
<dbReference type="InterPro" id="IPR006544">
    <property type="entry name" value="P-type_TPase_V"/>
</dbReference>
<feature type="domain" description="P-type ATPase A" evidence="13">
    <location>
        <begin position="523"/>
        <end position="607"/>
    </location>
</feature>
<dbReference type="SUPFAM" id="SSF56784">
    <property type="entry name" value="HAD-like"/>
    <property type="match status" value="1"/>
</dbReference>
<dbReference type="GO" id="GO:0046872">
    <property type="term" value="F:metal ion binding"/>
    <property type="evidence" value="ECO:0007669"/>
    <property type="project" value="UniProtKB-KW"/>
</dbReference>
<keyword evidence="6" id="KW-0067">ATP-binding</keyword>
<evidence type="ECO:0000259" key="13">
    <source>
        <dbReference type="Pfam" id="PF00122"/>
    </source>
</evidence>
<dbReference type="InterPro" id="IPR018303">
    <property type="entry name" value="ATPase_P-typ_P_site"/>
</dbReference>
<dbReference type="InterPro" id="IPR001757">
    <property type="entry name" value="P_typ_ATPase"/>
</dbReference>
<dbReference type="SFLD" id="SFLDG00002">
    <property type="entry name" value="C1.7:_P-type_atpase_like"/>
    <property type="match status" value="1"/>
</dbReference>
<dbReference type="GO" id="GO:0140358">
    <property type="term" value="F:P-type transmembrane transporter activity"/>
    <property type="evidence" value="ECO:0007669"/>
    <property type="project" value="InterPro"/>
</dbReference>
<keyword evidence="8" id="KW-1278">Translocase</keyword>
<dbReference type="GO" id="GO:0019829">
    <property type="term" value="F:ATPase-coupled monoatomic cation transmembrane transporter activity"/>
    <property type="evidence" value="ECO:0007669"/>
    <property type="project" value="TreeGrafter"/>
</dbReference>
<keyword evidence="12" id="KW-0732">Signal</keyword>
<dbReference type="OrthoDB" id="48943at2759"/>
<organism evidence="14 15">
    <name type="scientific">Smittium megazygosporum</name>
    <dbReference type="NCBI Taxonomy" id="133381"/>
    <lineage>
        <taxon>Eukaryota</taxon>
        <taxon>Fungi</taxon>
        <taxon>Fungi incertae sedis</taxon>
        <taxon>Zoopagomycota</taxon>
        <taxon>Kickxellomycotina</taxon>
        <taxon>Harpellomycetes</taxon>
        <taxon>Harpellales</taxon>
        <taxon>Legeriomycetaceae</taxon>
        <taxon>Smittium</taxon>
    </lineage>
</organism>
<dbReference type="PROSITE" id="PS00154">
    <property type="entry name" value="ATPASE_E1_E2"/>
    <property type="match status" value="1"/>
</dbReference>
<evidence type="ECO:0000256" key="9">
    <source>
        <dbReference type="ARBA" id="ARBA00022989"/>
    </source>
</evidence>
<dbReference type="Pfam" id="PF00122">
    <property type="entry name" value="E1-E2_ATPase"/>
    <property type="match status" value="1"/>
</dbReference>
<gene>
    <name evidence="14" type="ORF">BB560_003713</name>
</gene>
<dbReference type="InterPro" id="IPR023299">
    <property type="entry name" value="ATPase_P-typ_cyto_dom_N"/>
</dbReference>
<evidence type="ECO:0000256" key="5">
    <source>
        <dbReference type="ARBA" id="ARBA00022741"/>
    </source>
</evidence>
<feature type="transmembrane region" description="Helical" evidence="11">
    <location>
        <begin position="1221"/>
        <end position="1242"/>
    </location>
</feature>
<sequence length="1500" mass="168603">MVLLSLKFSLPLAVLASLWAQVSAFPAFNTPNKYDVNGNICPLFPKSDVTCPVLCARDASFCPKALDPTAPCPENQSRCADGNCYSDCSAVLNPCACGYPSGDFTTPFIACATYNSTITIDNFNPEIKDTQIEASCLQVWDAIPQNATIDDLPVYVSSWSFDPVRSLMFADCPAPPEPKFDFGALPFTPFYAIVAFFFALNALWYIYKRFRERDHQRFVQIYSTSDNTQLSDTANKTRSITFIGYRNNILGSFSFIFTIIMTLGWIALLTVIVVDYYGGFGGVAYSVFLTSNKSMAIFIFVWHVSSVWFSILVILKDKVRDYYRVRCPLDKSQYVQVIEPKESVILTQSSSALVLKVRHLNERFNKLFNFDKNILTVSVMKGTSSIHSASGNYFEFHCMRFVLNNDGYFFNKEYNLGKTHMELLSHAGGLSNSEAVERYNIIGENFIRVSVPSYFRALFDELTTFFYLYQMMCLWVWFYFNYYKMGSVQAAVILISALYKAYLKIVSERRVKQLAEFEDQYIVKRDGVWQTLSSTDLVPGDVITIKNGSHLACDGAVISGEIVVDESSLTGEAMPVRKFPLKNDVIEFDINNSGKLYTVFSGTKVLQCNEISESFLSSQNSMTALSDSGEFADSLKGDKLGFAVEQGIESNRKSRLLNNIIVNEKMNNLANDENVTKILVLSTRVDTNKGQMVQKIMFPSEYSFVFNEQLSIVIPILLIWGGIAFALTIWLMGHDLTSWFYGIFIISQILSPLLPASFVVGQSVAANRLKKQNIFSIDLPRIMVAGKVKVFCFDKTGTLTREGLEFSGVQPVERQLESSPLPVFGTIKDDVLLSSDLLQIGMATCHSVSIIGDIPIGNPVDIEMFKSTDWEIISKTQSSSDFDEKSGANKNMYIDSMISPFLETNVSSGKSYRKVVHVLKRFEFEHSRQRMCVAVLDPDTNHVHVFVKGSFEKLKRISNPDSIPEDYDYQTAKLASEGCYLLAISHKDLGVVSDFSIFNTISRETMESDCSLLSLIMFRNKLKDDTPAALAELRGGDTRCVMITGDNALTGIYIARESGMISKSARVILGDMEKDGDSGNIVLVWRDPVTREIIDNVDSILTEDSLMIEKKERSVGDIVARRTPDVELAITAACFDHLVKTDTIRKYLYDIRVFSRMTPQGKVAAVKLHMEKCVTAMCGDGGNDCGALRAAHVGLALSEAEASIVSPFSSSNKSIFSCVNLLINGRSALATSFAAYKFLIMYGETMAWLELFQFYFSVIVPESVWIFIDSFIVVGLLFAISQAKPENKLVPYRPTARLLGFTTLTSVIGQIFINLVFLIGIFVLLYRQPWFRCHEFDSRNVDTALWWLLGDNYEAETLTTVLLPQFINAAGVFNFGFKYRKAWIFNYSLVILYFGYMFIMSYVTLANPNRLGCLFRINCGDSDALVSLGYKKPNFHIPSYNSPIGNNVYPKAFRWKIWSITLTNIIVVLLFEFFVVSGPIGRFFTKKMSERKSHKQIIKI</sequence>
<comment type="similarity">
    <text evidence="2">Belongs to the cation transport ATPase (P-type) (TC 3.A.3) family. Type V subfamily.</text>
</comment>
<feature type="transmembrane region" description="Helical" evidence="11">
    <location>
        <begin position="486"/>
        <end position="503"/>
    </location>
</feature>
<keyword evidence="7" id="KW-0460">Magnesium</keyword>
<feature type="transmembrane region" description="Helical" evidence="11">
    <location>
        <begin position="462"/>
        <end position="480"/>
    </location>
</feature>
<dbReference type="GO" id="GO:0016020">
    <property type="term" value="C:membrane"/>
    <property type="evidence" value="ECO:0007669"/>
    <property type="project" value="UniProtKB-SubCell"/>
</dbReference>
<dbReference type="SUPFAM" id="SSF81653">
    <property type="entry name" value="Calcium ATPase, transduction domain A"/>
    <property type="match status" value="1"/>
</dbReference>
<feature type="transmembrane region" description="Helical" evidence="11">
    <location>
        <begin position="712"/>
        <end position="733"/>
    </location>
</feature>
<dbReference type="InterPro" id="IPR023214">
    <property type="entry name" value="HAD_sf"/>
</dbReference>
<protein>
    <recommendedName>
        <fullName evidence="13">P-type ATPase A domain-containing protein</fullName>
    </recommendedName>
</protein>
<feature type="transmembrane region" description="Helical" evidence="11">
    <location>
        <begin position="739"/>
        <end position="761"/>
    </location>
</feature>
<evidence type="ECO:0000313" key="15">
    <source>
        <dbReference type="Proteomes" id="UP000245609"/>
    </source>
</evidence>
<dbReference type="InterPro" id="IPR036412">
    <property type="entry name" value="HAD-like_sf"/>
</dbReference>
<feature type="transmembrane region" description="Helical" evidence="11">
    <location>
        <begin position="1254"/>
        <end position="1280"/>
    </location>
</feature>
<keyword evidence="4" id="KW-0479">Metal-binding</keyword>
<dbReference type="PANTHER" id="PTHR45630:SF11">
    <property type="entry name" value="CATION-TRANSPORTING P-TYPE ATPASE N-TERMINAL DOMAIN-CONTAINING PROTEIN"/>
    <property type="match status" value="1"/>
</dbReference>
<evidence type="ECO:0000313" key="14">
    <source>
        <dbReference type="EMBL" id="PVV01855.1"/>
    </source>
</evidence>
<evidence type="ECO:0000256" key="1">
    <source>
        <dbReference type="ARBA" id="ARBA00004141"/>
    </source>
</evidence>
<dbReference type="Gene3D" id="2.70.150.10">
    <property type="entry name" value="Calcium-transporting ATPase, cytoplasmic transduction domain A"/>
    <property type="match status" value="1"/>
</dbReference>
<dbReference type="GO" id="GO:0005524">
    <property type="term" value="F:ATP binding"/>
    <property type="evidence" value="ECO:0007669"/>
    <property type="project" value="UniProtKB-KW"/>
</dbReference>
<feature type="chain" id="PRO_5015487924" description="P-type ATPase A domain-containing protein" evidence="12">
    <location>
        <begin position="25"/>
        <end position="1500"/>
    </location>
</feature>
<feature type="transmembrane region" description="Helical" evidence="11">
    <location>
        <begin position="189"/>
        <end position="207"/>
    </location>
</feature>
<proteinExistence type="inferred from homology"/>
<feature type="transmembrane region" description="Helical" evidence="11">
    <location>
        <begin position="1301"/>
        <end position="1326"/>
    </location>
</feature>
<feature type="transmembrane region" description="Helical" evidence="11">
    <location>
        <begin position="1357"/>
        <end position="1377"/>
    </location>
</feature>
<dbReference type="SFLD" id="SFLDF00027">
    <property type="entry name" value="p-type_atpase"/>
    <property type="match status" value="1"/>
</dbReference>
<evidence type="ECO:0000256" key="8">
    <source>
        <dbReference type="ARBA" id="ARBA00022967"/>
    </source>
</evidence>
<dbReference type="Gene3D" id="3.40.50.1000">
    <property type="entry name" value="HAD superfamily/HAD-like"/>
    <property type="match status" value="2"/>
</dbReference>
<evidence type="ECO:0000256" key="6">
    <source>
        <dbReference type="ARBA" id="ARBA00022840"/>
    </source>
</evidence>
<evidence type="ECO:0000256" key="11">
    <source>
        <dbReference type="SAM" id="Phobius"/>
    </source>
</evidence>
<keyword evidence="10 11" id="KW-0472">Membrane</keyword>
<evidence type="ECO:0000256" key="12">
    <source>
        <dbReference type="SAM" id="SignalP"/>
    </source>
</evidence>
<comment type="caution">
    <text evidence="14">The sequence shown here is derived from an EMBL/GenBank/DDBJ whole genome shotgun (WGS) entry which is preliminary data.</text>
</comment>